<dbReference type="RefSeq" id="WP_072990634.1">
    <property type="nucleotide sequence ID" value="NZ_FQZB01000014.1"/>
</dbReference>
<dbReference type="Gene3D" id="3.40.50.300">
    <property type="entry name" value="P-loop containing nucleotide triphosphate hydrolases"/>
    <property type="match status" value="1"/>
</dbReference>
<dbReference type="InterPro" id="IPR001482">
    <property type="entry name" value="T2SS/T4SS_dom"/>
</dbReference>
<reference evidence="3 4" key="1">
    <citation type="submission" date="2016-11" db="EMBL/GenBank/DDBJ databases">
        <authorList>
            <person name="Jaros S."/>
            <person name="Januszkiewicz K."/>
            <person name="Wedrychowicz H."/>
        </authorList>
    </citation>
    <scope>NUCLEOTIDE SEQUENCE [LARGE SCALE GENOMIC DNA]</scope>
    <source>
        <strain evidence="3 4">DSM 21758</strain>
    </source>
</reference>
<gene>
    <name evidence="3" type="ORF">SAMN02745163_03406</name>
</gene>
<proteinExistence type="inferred from homology"/>
<name>A0A1M6QHJ9_9CLOT</name>
<dbReference type="CDD" id="cd01130">
    <property type="entry name" value="VirB11-like_ATPase"/>
    <property type="match status" value="1"/>
</dbReference>
<evidence type="ECO:0000313" key="3">
    <source>
        <dbReference type="EMBL" id="SHK19712.1"/>
    </source>
</evidence>
<dbReference type="InterPro" id="IPR027417">
    <property type="entry name" value="P-loop_NTPase"/>
</dbReference>
<evidence type="ECO:0000313" key="4">
    <source>
        <dbReference type="Proteomes" id="UP000184310"/>
    </source>
</evidence>
<comment type="similarity">
    <text evidence="1">Belongs to the GSP E family.</text>
</comment>
<dbReference type="STRING" id="1121302.SAMN02745163_03406"/>
<dbReference type="PANTHER" id="PTHR30486:SF15">
    <property type="entry name" value="TYPE II_IV SECRETION SYSTEM ATPASE"/>
    <property type="match status" value="1"/>
</dbReference>
<dbReference type="Proteomes" id="UP000184310">
    <property type="component" value="Unassembled WGS sequence"/>
</dbReference>
<dbReference type="Gene3D" id="3.30.450.380">
    <property type="match status" value="1"/>
</dbReference>
<dbReference type="InterPro" id="IPR003593">
    <property type="entry name" value="AAA+_ATPase"/>
</dbReference>
<dbReference type="SMART" id="SM00382">
    <property type="entry name" value="AAA"/>
    <property type="match status" value="1"/>
</dbReference>
<keyword evidence="4" id="KW-1185">Reference proteome</keyword>
<dbReference type="PANTHER" id="PTHR30486">
    <property type="entry name" value="TWITCHING MOTILITY PROTEIN PILT"/>
    <property type="match status" value="1"/>
</dbReference>
<dbReference type="GO" id="GO:0016887">
    <property type="term" value="F:ATP hydrolysis activity"/>
    <property type="evidence" value="ECO:0007669"/>
    <property type="project" value="InterPro"/>
</dbReference>
<dbReference type="Pfam" id="PF00437">
    <property type="entry name" value="T2SSE"/>
    <property type="match status" value="1"/>
</dbReference>
<evidence type="ECO:0000259" key="2">
    <source>
        <dbReference type="SMART" id="SM00382"/>
    </source>
</evidence>
<organism evidence="3 4">
    <name type="scientific">Clostridium cavendishii DSM 21758</name>
    <dbReference type="NCBI Taxonomy" id="1121302"/>
    <lineage>
        <taxon>Bacteria</taxon>
        <taxon>Bacillati</taxon>
        <taxon>Bacillota</taxon>
        <taxon>Clostridia</taxon>
        <taxon>Eubacteriales</taxon>
        <taxon>Clostridiaceae</taxon>
        <taxon>Clostridium</taxon>
    </lineage>
</organism>
<dbReference type="InterPro" id="IPR050921">
    <property type="entry name" value="T4SS_GSP_E_ATPase"/>
</dbReference>
<dbReference type="SUPFAM" id="SSF52540">
    <property type="entry name" value="P-loop containing nucleoside triphosphate hydrolases"/>
    <property type="match status" value="1"/>
</dbReference>
<evidence type="ECO:0000256" key="1">
    <source>
        <dbReference type="ARBA" id="ARBA00006611"/>
    </source>
</evidence>
<feature type="domain" description="AAA+ ATPase" evidence="2">
    <location>
        <begin position="193"/>
        <end position="347"/>
    </location>
</feature>
<dbReference type="OrthoDB" id="9810761at2"/>
<dbReference type="AlphaFoldDB" id="A0A1M6QHJ9"/>
<sequence>MDEEIRQKIIDEVNAITREDSFIQRDISDDEAREIISKEVFKRTKGLGISVSEKMELVNVVYNSIRKLDVLQPLVDDKTVTEIMINGPENIFVEKNGEITKLNTVFEDKKKLENLIQKIVSDVNRVVNESSPIVDARLKDGSRVNIVLPPIALNGPIITIRKFPDKPVTIERLIEFKSITEDIAVVLERMVKAKFNIFISGGTGSGKTTFLNALSNFIPRDERVITIEDSAELQIRNVDNLVRLETRNANTEGKGQISMRDLIKSSLRMRPDRIVVGEVRGAEALDMLQAMNTGHDGSLSTGHANSTGDMLSRLETMVLCGASFPIDAIRQQIASAIDIIVHLGRLRDRSRKVLEITEVLGYEGGRIHLNPLYAFKEEGETENGKIIGGLKRTQNKMINVEKFQMAGLSTEI</sequence>
<accession>A0A1M6QHJ9</accession>
<dbReference type="EMBL" id="FQZB01000014">
    <property type="protein sequence ID" value="SHK19712.1"/>
    <property type="molecule type" value="Genomic_DNA"/>
</dbReference>
<protein>
    <submittedName>
        <fullName evidence="3">Pilus assembly protein CpaF</fullName>
    </submittedName>
</protein>